<keyword evidence="1 6" id="KW-0808">Transferase</keyword>
<dbReference type="Gene3D" id="3.30.420.40">
    <property type="match status" value="2"/>
</dbReference>
<dbReference type="NCBIfam" id="TIGR00329">
    <property type="entry name" value="gcp_kae1"/>
    <property type="match status" value="1"/>
</dbReference>
<feature type="binding site" evidence="6">
    <location>
        <begin position="133"/>
        <end position="137"/>
    </location>
    <ligand>
        <name>substrate</name>
    </ligand>
</feature>
<dbReference type="InterPro" id="IPR017861">
    <property type="entry name" value="KAE1/TsaD"/>
</dbReference>
<comment type="cofactor">
    <cofactor evidence="6">
        <name>Fe(2+)</name>
        <dbReference type="ChEBI" id="CHEBI:29033"/>
    </cofactor>
    <text evidence="6">Binds 1 Fe(2+) ion per subunit.</text>
</comment>
<dbReference type="HAMAP" id="MF_01445">
    <property type="entry name" value="TsaD"/>
    <property type="match status" value="1"/>
</dbReference>
<feature type="binding site" evidence="6">
    <location>
        <position position="282"/>
    </location>
    <ligand>
        <name>substrate</name>
    </ligand>
</feature>
<name>A0A1F6ARP6_9BACT</name>
<comment type="function">
    <text evidence="6">Required for the formation of a threonylcarbamoyl group on adenosine at position 37 (t(6)A37) in tRNAs that read codons beginning with adenine. Is involved in the transfer of the threonylcarbamoyl moiety of threonylcarbamoyl-AMP (TC-AMP) to the N6 group of A37, together with TsaE and TsaB. TsaD likely plays a direct catalytic role in this reaction.</text>
</comment>
<organism evidence="8 9">
    <name type="scientific">Candidatus Gottesmanbacteria bacterium RIFCSPLOWO2_01_FULL_39_12b</name>
    <dbReference type="NCBI Taxonomy" id="1798388"/>
    <lineage>
        <taxon>Bacteria</taxon>
        <taxon>Candidatus Gottesmaniibacteriota</taxon>
    </lineage>
</organism>
<comment type="caution">
    <text evidence="8">The sequence shown here is derived from an EMBL/GenBank/DDBJ whole genome shotgun (WGS) entry which is preliminary data.</text>
</comment>
<evidence type="ECO:0000256" key="2">
    <source>
        <dbReference type="ARBA" id="ARBA00022694"/>
    </source>
</evidence>
<evidence type="ECO:0000256" key="1">
    <source>
        <dbReference type="ARBA" id="ARBA00022679"/>
    </source>
</evidence>
<dbReference type="GO" id="GO:0061711">
    <property type="term" value="F:tRNA N(6)-L-threonylcarbamoyladenine synthase activity"/>
    <property type="evidence" value="ECO:0007669"/>
    <property type="project" value="UniProtKB-EC"/>
</dbReference>
<evidence type="ECO:0000259" key="7">
    <source>
        <dbReference type="Pfam" id="PF00814"/>
    </source>
</evidence>
<dbReference type="PRINTS" id="PR00789">
    <property type="entry name" value="OSIALOPTASE"/>
</dbReference>
<sequence>MKILAIETSCDETAVAIVEDGRKIISNTVASSFKLHLKTGGIIPEIAARQQVKYIIPVIHEALDKKKLSDIDILAITVGPGLNGSLLVGTEAAKTIAFVTGKPVIPVNHVIAHIYANWLDNNTVIEFPAIALVVSGGHTELFLMTSETKLKWLGGTRDDAAGEAFDKTARLLGLGFPGGPAIAACAAQYQISNIKYQKYKIRLPRPMMNDDNLDFSFSGLKTAVMREVIKLKSNQQFSNLVIQQLSYEIQESITDVLVSKTLKAATKFKAKSILLGGGVAANKRLSEKLKLGIGNWELGINLYIPPPNLCTDNAAYIASYAYFHNKPIPWQKIQAQPDLGVEV</sequence>
<comment type="catalytic activity">
    <reaction evidence="5 6">
        <text>L-threonylcarbamoyladenylate + adenosine(37) in tRNA = N(6)-L-threonylcarbamoyladenosine(37) in tRNA + AMP + H(+)</text>
        <dbReference type="Rhea" id="RHEA:37059"/>
        <dbReference type="Rhea" id="RHEA-COMP:10162"/>
        <dbReference type="Rhea" id="RHEA-COMP:10163"/>
        <dbReference type="ChEBI" id="CHEBI:15378"/>
        <dbReference type="ChEBI" id="CHEBI:73682"/>
        <dbReference type="ChEBI" id="CHEBI:74411"/>
        <dbReference type="ChEBI" id="CHEBI:74418"/>
        <dbReference type="ChEBI" id="CHEBI:456215"/>
        <dbReference type="EC" id="2.3.1.234"/>
    </reaction>
</comment>
<dbReference type="FunFam" id="3.30.420.40:FF:000012">
    <property type="entry name" value="tRNA N6-adenosine threonylcarbamoyltransferase"/>
    <property type="match status" value="1"/>
</dbReference>
<dbReference type="GO" id="GO:0002949">
    <property type="term" value="P:tRNA threonylcarbamoyladenosine modification"/>
    <property type="evidence" value="ECO:0007669"/>
    <property type="project" value="UniProtKB-UniRule"/>
</dbReference>
<feature type="domain" description="Gcp-like" evidence="7">
    <location>
        <begin position="23"/>
        <end position="318"/>
    </location>
</feature>
<feature type="binding site" evidence="6">
    <location>
        <position position="166"/>
    </location>
    <ligand>
        <name>substrate</name>
    </ligand>
</feature>
<evidence type="ECO:0000313" key="9">
    <source>
        <dbReference type="Proteomes" id="UP000176609"/>
    </source>
</evidence>
<feature type="binding site" evidence="6">
    <location>
        <position position="312"/>
    </location>
    <ligand>
        <name>Fe cation</name>
        <dbReference type="ChEBI" id="CHEBI:24875"/>
    </ligand>
</feature>
<protein>
    <recommendedName>
        <fullName evidence="6">tRNA N6-adenosine threonylcarbamoyltransferase</fullName>
        <ecNumber evidence="6">2.3.1.234</ecNumber>
    </recommendedName>
    <alternativeName>
        <fullName evidence="6">N6-L-threonylcarbamoyladenine synthase</fullName>
        <shortName evidence="6">t(6)A synthase</shortName>
    </alternativeName>
    <alternativeName>
        <fullName evidence="6">t(6)A37 threonylcarbamoyladenosine biosynthesis protein TsaD</fullName>
    </alternativeName>
    <alternativeName>
        <fullName evidence="6">tRNA threonylcarbamoyladenosine biosynthesis protein TsaD</fullName>
    </alternativeName>
</protein>
<gene>
    <name evidence="6" type="primary">tsaD</name>
    <name evidence="8" type="ORF">A2960_00170</name>
</gene>
<keyword evidence="2 6" id="KW-0819">tRNA processing</keyword>
<evidence type="ECO:0000256" key="6">
    <source>
        <dbReference type="HAMAP-Rule" id="MF_01445"/>
    </source>
</evidence>
<comment type="subcellular location">
    <subcellularLocation>
        <location evidence="6">Cytoplasm</location>
    </subcellularLocation>
</comment>
<dbReference type="InterPro" id="IPR043129">
    <property type="entry name" value="ATPase_NBD"/>
</dbReference>
<proteinExistence type="inferred from homology"/>
<dbReference type="AlphaFoldDB" id="A0A1F6ARP6"/>
<evidence type="ECO:0000313" key="8">
    <source>
        <dbReference type="EMBL" id="OGG27366.1"/>
    </source>
</evidence>
<keyword evidence="4 6" id="KW-0012">Acyltransferase</keyword>
<keyword evidence="6" id="KW-0963">Cytoplasm</keyword>
<dbReference type="GO" id="GO:0005737">
    <property type="term" value="C:cytoplasm"/>
    <property type="evidence" value="ECO:0007669"/>
    <property type="project" value="UniProtKB-SubCell"/>
</dbReference>
<reference evidence="8 9" key="1">
    <citation type="journal article" date="2016" name="Nat. Commun.">
        <title>Thousands of microbial genomes shed light on interconnected biogeochemical processes in an aquifer system.</title>
        <authorList>
            <person name="Anantharaman K."/>
            <person name="Brown C.T."/>
            <person name="Hug L.A."/>
            <person name="Sharon I."/>
            <person name="Castelle C.J."/>
            <person name="Probst A.J."/>
            <person name="Thomas B.C."/>
            <person name="Singh A."/>
            <person name="Wilkins M.J."/>
            <person name="Karaoz U."/>
            <person name="Brodie E.L."/>
            <person name="Williams K.H."/>
            <person name="Hubbard S.S."/>
            <person name="Banfield J.F."/>
        </authorList>
    </citation>
    <scope>NUCLEOTIDE SEQUENCE [LARGE SCALE GENOMIC DNA]</scope>
</reference>
<dbReference type="Proteomes" id="UP000176609">
    <property type="component" value="Unassembled WGS sequence"/>
</dbReference>
<feature type="binding site" evidence="6">
    <location>
        <position position="179"/>
    </location>
    <ligand>
        <name>substrate</name>
    </ligand>
</feature>
<dbReference type="InterPro" id="IPR022450">
    <property type="entry name" value="TsaD"/>
</dbReference>
<dbReference type="EMBL" id="MFJR01000003">
    <property type="protein sequence ID" value="OGG27366.1"/>
    <property type="molecule type" value="Genomic_DNA"/>
</dbReference>
<comment type="caution">
    <text evidence="6">Lacks conserved residue(s) required for the propagation of feature annotation.</text>
</comment>
<dbReference type="GO" id="GO:0005506">
    <property type="term" value="F:iron ion binding"/>
    <property type="evidence" value="ECO:0007669"/>
    <property type="project" value="UniProtKB-UniRule"/>
</dbReference>
<accession>A0A1F6ARP6</accession>
<dbReference type="PANTHER" id="PTHR11735">
    <property type="entry name" value="TRNA N6-ADENOSINE THREONYLCARBAMOYLTRANSFERASE"/>
    <property type="match status" value="1"/>
</dbReference>
<dbReference type="EC" id="2.3.1.234" evidence="6"/>
<evidence type="ECO:0000256" key="3">
    <source>
        <dbReference type="ARBA" id="ARBA00022723"/>
    </source>
</evidence>
<feature type="binding site" evidence="6">
    <location>
        <position position="109"/>
    </location>
    <ligand>
        <name>Fe cation</name>
        <dbReference type="ChEBI" id="CHEBI:24875"/>
    </ligand>
</feature>
<feature type="binding site" evidence="6">
    <location>
        <position position="113"/>
    </location>
    <ligand>
        <name>Fe cation</name>
        <dbReference type="ChEBI" id="CHEBI:24875"/>
    </ligand>
</feature>
<comment type="similarity">
    <text evidence="6">Belongs to the KAE1 / TsaD family.</text>
</comment>
<dbReference type="SUPFAM" id="SSF53067">
    <property type="entry name" value="Actin-like ATPase domain"/>
    <property type="match status" value="1"/>
</dbReference>
<dbReference type="CDD" id="cd24133">
    <property type="entry name" value="ASKHA_NBD_TsaD_bac"/>
    <property type="match status" value="1"/>
</dbReference>
<keyword evidence="6" id="KW-0408">Iron</keyword>
<evidence type="ECO:0000256" key="4">
    <source>
        <dbReference type="ARBA" id="ARBA00023315"/>
    </source>
</evidence>
<dbReference type="PANTHER" id="PTHR11735:SF6">
    <property type="entry name" value="TRNA N6-ADENOSINE THREONYLCARBAMOYLTRANSFERASE, MITOCHONDRIAL"/>
    <property type="match status" value="1"/>
</dbReference>
<evidence type="ECO:0000256" key="5">
    <source>
        <dbReference type="ARBA" id="ARBA00048117"/>
    </source>
</evidence>
<dbReference type="Pfam" id="PF00814">
    <property type="entry name" value="TsaD"/>
    <property type="match status" value="1"/>
</dbReference>
<dbReference type="NCBIfam" id="TIGR03723">
    <property type="entry name" value="T6A_TsaD_YgjD"/>
    <property type="match status" value="1"/>
</dbReference>
<keyword evidence="3 6" id="KW-0479">Metal-binding</keyword>
<dbReference type="InterPro" id="IPR000905">
    <property type="entry name" value="Gcp-like_dom"/>
</dbReference>